<name>A0A644UVI1_9ZZZZ</name>
<evidence type="ECO:0000256" key="6">
    <source>
        <dbReference type="ARBA" id="ARBA00023136"/>
    </source>
</evidence>
<sequence>MEQLGNEIFAWSQAGAIESLSLIKHWQLGIAILLVLLLGGVPIAFALAAVGLVGTISIIGWAPAMALLGSTFFDNGRDYSLSVLPLFLMMGNFVVQSGIASELYSAAYAWLRHRKGGLATATVIACGAFSSVCGSSMATAATMTRIALPSMRRFGYPDRLSTASIAAGGTLGILIPPSVILVFYGIMTQQDIGKLFLAGIIPGLLGIFGYAMAVRFSVATGKDDLPVEPKLPLRDRILALKGTAGALLLFVYVMGGIYLGVFTPTESAGMGAGGALLLTILSRRFSWGALLDVLYDTMKTTAMMFFILFGALTFSNYVNLSGMTRDIQAFLEAFGGNRWGVIFLILLIYLVLGCVFESLSMIMLTVPVFYPIVAAQGFDLIWFGIFVVVVTEISYITPPVGLNAFVLRSVVPDVALGTIFRGLGPFIVADAIRIALLTLVPGLVLFLT</sequence>
<accession>A0A644UVI1</accession>
<keyword evidence="6 7" id="KW-0472">Membrane</keyword>
<evidence type="ECO:0000313" key="9">
    <source>
        <dbReference type="EMBL" id="MPL82894.1"/>
    </source>
</evidence>
<evidence type="ECO:0000256" key="3">
    <source>
        <dbReference type="ARBA" id="ARBA00022519"/>
    </source>
</evidence>
<keyword evidence="4 7" id="KW-0812">Transmembrane</keyword>
<organism evidence="9">
    <name type="scientific">bioreactor metagenome</name>
    <dbReference type="NCBI Taxonomy" id="1076179"/>
    <lineage>
        <taxon>unclassified sequences</taxon>
        <taxon>metagenomes</taxon>
        <taxon>ecological metagenomes</taxon>
    </lineage>
</organism>
<dbReference type="InterPro" id="IPR004681">
    <property type="entry name" value="TRAP_DctM"/>
</dbReference>
<feature type="transmembrane region" description="Helical" evidence="7">
    <location>
        <begin position="426"/>
        <end position="447"/>
    </location>
</feature>
<feature type="transmembrane region" description="Helical" evidence="7">
    <location>
        <begin position="268"/>
        <end position="290"/>
    </location>
</feature>
<protein>
    <submittedName>
        <fullName evidence="9">C4-dicarboxylate TRAP transporter large permease protein DctM</fullName>
    </submittedName>
</protein>
<dbReference type="GO" id="GO:0022857">
    <property type="term" value="F:transmembrane transporter activity"/>
    <property type="evidence" value="ECO:0007669"/>
    <property type="project" value="TreeGrafter"/>
</dbReference>
<evidence type="ECO:0000256" key="5">
    <source>
        <dbReference type="ARBA" id="ARBA00022989"/>
    </source>
</evidence>
<feature type="transmembrane region" description="Helical" evidence="7">
    <location>
        <begin position="196"/>
        <end position="218"/>
    </location>
</feature>
<feature type="domain" description="TRAP C4-dicarboxylate transport system permease DctM subunit" evidence="8">
    <location>
        <begin position="31"/>
        <end position="443"/>
    </location>
</feature>
<dbReference type="NCBIfam" id="TIGR00786">
    <property type="entry name" value="dctM"/>
    <property type="match status" value="1"/>
</dbReference>
<dbReference type="PIRSF" id="PIRSF006066">
    <property type="entry name" value="HI0050"/>
    <property type="match status" value="1"/>
</dbReference>
<feature type="transmembrane region" description="Helical" evidence="7">
    <location>
        <begin position="238"/>
        <end position="261"/>
    </location>
</feature>
<proteinExistence type="predicted"/>
<dbReference type="Pfam" id="PF06808">
    <property type="entry name" value="DctM"/>
    <property type="match status" value="1"/>
</dbReference>
<dbReference type="AlphaFoldDB" id="A0A644UVI1"/>
<feature type="transmembrane region" description="Helical" evidence="7">
    <location>
        <begin position="30"/>
        <end position="63"/>
    </location>
</feature>
<evidence type="ECO:0000256" key="2">
    <source>
        <dbReference type="ARBA" id="ARBA00022475"/>
    </source>
</evidence>
<evidence type="ECO:0000259" key="8">
    <source>
        <dbReference type="Pfam" id="PF06808"/>
    </source>
</evidence>
<keyword evidence="3" id="KW-0997">Cell inner membrane</keyword>
<comment type="subcellular location">
    <subcellularLocation>
        <location evidence="1">Cell inner membrane</location>
        <topology evidence="1">Multi-pass membrane protein</topology>
    </subcellularLocation>
</comment>
<feature type="transmembrane region" description="Helical" evidence="7">
    <location>
        <begin position="341"/>
        <end position="362"/>
    </location>
</feature>
<feature type="transmembrane region" description="Helical" evidence="7">
    <location>
        <begin position="83"/>
        <end position="111"/>
    </location>
</feature>
<keyword evidence="5 7" id="KW-1133">Transmembrane helix</keyword>
<feature type="transmembrane region" description="Helical" evidence="7">
    <location>
        <begin position="163"/>
        <end position="184"/>
    </location>
</feature>
<dbReference type="PANTHER" id="PTHR33362:SF5">
    <property type="entry name" value="C4-DICARBOXYLATE TRAP TRANSPORTER LARGE PERMEASE PROTEIN DCTM"/>
    <property type="match status" value="1"/>
</dbReference>
<keyword evidence="2" id="KW-1003">Cell membrane</keyword>
<evidence type="ECO:0000256" key="7">
    <source>
        <dbReference type="SAM" id="Phobius"/>
    </source>
</evidence>
<comment type="caution">
    <text evidence="9">The sequence shown here is derived from an EMBL/GenBank/DDBJ whole genome shotgun (WGS) entry which is preliminary data.</text>
</comment>
<evidence type="ECO:0000256" key="1">
    <source>
        <dbReference type="ARBA" id="ARBA00004429"/>
    </source>
</evidence>
<dbReference type="GO" id="GO:0005886">
    <property type="term" value="C:plasma membrane"/>
    <property type="evidence" value="ECO:0007669"/>
    <property type="project" value="UniProtKB-SubCell"/>
</dbReference>
<reference evidence="9" key="1">
    <citation type="submission" date="2019-08" db="EMBL/GenBank/DDBJ databases">
        <authorList>
            <person name="Kucharzyk K."/>
            <person name="Murdoch R.W."/>
            <person name="Higgins S."/>
            <person name="Loffler F."/>
        </authorList>
    </citation>
    <scope>NUCLEOTIDE SEQUENCE</scope>
</reference>
<feature type="transmembrane region" description="Helical" evidence="7">
    <location>
        <begin position="118"/>
        <end position="143"/>
    </location>
</feature>
<gene>
    <name evidence="9" type="primary">dctM_9</name>
    <name evidence="9" type="ORF">SDC9_28843</name>
</gene>
<dbReference type="EMBL" id="VSSQ01000168">
    <property type="protein sequence ID" value="MPL82894.1"/>
    <property type="molecule type" value="Genomic_DNA"/>
</dbReference>
<feature type="transmembrane region" description="Helical" evidence="7">
    <location>
        <begin position="302"/>
        <end position="320"/>
    </location>
</feature>
<dbReference type="PANTHER" id="PTHR33362">
    <property type="entry name" value="SIALIC ACID TRAP TRANSPORTER PERMEASE PROTEIN SIAT-RELATED"/>
    <property type="match status" value="1"/>
</dbReference>
<evidence type="ECO:0000256" key="4">
    <source>
        <dbReference type="ARBA" id="ARBA00022692"/>
    </source>
</evidence>
<dbReference type="InterPro" id="IPR010656">
    <property type="entry name" value="DctM"/>
</dbReference>